<comment type="subcellular location">
    <subcellularLocation>
        <location evidence="1">Cell membrane</location>
        <topology evidence="1">Multi-pass membrane protein</topology>
    </subcellularLocation>
</comment>
<organism evidence="16 17">
    <name type="scientific">Alkalicoccobacillus gibsonii</name>
    <dbReference type="NCBI Taxonomy" id="79881"/>
    <lineage>
        <taxon>Bacteria</taxon>
        <taxon>Bacillati</taxon>
        <taxon>Bacillota</taxon>
        <taxon>Bacilli</taxon>
        <taxon>Bacillales</taxon>
        <taxon>Bacillaceae</taxon>
        <taxon>Alkalicoccobacillus</taxon>
    </lineage>
</organism>
<dbReference type="InterPro" id="IPR011297">
    <property type="entry name" value="PTS_IIABC_b_glu"/>
</dbReference>
<dbReference type="SUPFAM" id="SSF55604">
    <property type="entry name" value="Glucose permease domain IIB"/>
    <property type="match status" value="1"/>
</dbReference>
<evidence type="ECO:0000259" key="15">
    <source>
        <dbReference type="PROSITE" id="PS51103"/>
    </source>
</evidence>
<evidence type="ECO:0000259" key="13">
    <source>
        <dbReference type="PROSITE" id="PS51093"/>
    </source>
</evidence>
<evidence type="ECO:0000256" key="4">
    <source>
        <dbReference type="ARBA" id="ARBA00022597"/>
    </source>
</evidence>
<dbReference type="InterPro" id="IPR001996">
    <property type="entry name" value="PTS_IIB_1"/>
</dbReference>
<feature type="transmembrane region" description="Helical" evidence="12">
    <location>
        <begin position="422"/>
        <end position="443"/>
    </location>
</feature>
<dbReference type="SUPFAM" id="SSF51261">
    <property type="entry name" value="Duplicated hybrid motif"/>
    <property type="match status" value="1"/>
</dbReference>
<dbReference type="Proteomes" id="UP001418796">
    <property type="component" value="Unassembled WGS sequence"/>
</dbReference>
<dbReference type="InterPro" id="IPR050558">
    <property type="entry name" value="PTS_Sugar-Specific_Components"/>
</dbReference>
<feature type="transmembrane region" description="Helical" evidence="12">
    <location>
        <begin position="381"/>
        <end position="402"/>
    </location>
</feature>
<keyword evidence="2" id="KW-0813">Transport</keyword>
<evidence type="ECO:0000256" key="1">
    <source>
        <dbReference type="ARBA" id="ARBA00004651"/>
    </source>
</evidence>
<evidence type="ECO:0000313" key="17">
    <source>
        <dbReference type="Proteomes" id="UP001418796"/>
    </source>
</evidence>
<keyword evidence="5 16" id="KW-0808">Transferase</keyword>
<dbReference type="Gene3D" id="3.30.1360.60">
    <property type="entry name" value="Glucose permease domain IIB"/>
    <property type="match status" value="1"/>
</dbReference>
<feature type="transmembrane region" description="Helical" evidence="12">
    <location>
        <begin position="175"/>
        <end position="193"/>
    </location>
</feature>
<feature type="domain" description="PTS EIIA type-1" evidence="13">
    <location>
        <begin position="493"/>
        <end position="597"/>
    </location>
</feature>
<dbReference type="RefSeq" id="WP_343129572.1">
    <property type="nucleotide sequence ID" value="NZ_JBCITK010000001.1"/>
</dbReference>
<accession>A0ABU9VEX0</accession>
<dbReference type="PROSITE" id="PS00371">
    <property type="entry name" value="PTS_EIIA_TYPE_1_HIS"/>
    <property type="match status" value="1"/>
</dbReference>
<evidence type="ECO:0000256" key="10">
    <source>
        <dbReference type="ARBA" id="ARBA00023136"/>
    </source>
</evidence>
<dbReference type="PANTHER" id="PTHR30175">
    <property type="entry name" value="PHOSPHOTRANSFERASE SYSTEM TRANSPORT PROTEIN"/>
    <property type="match status" value="1"/>
</dbReference>
<keyword evidence="4" id="KW-0762">Sugar transport</keyword>
<feature type="active site" description="Phosphocysteine intermediate; for EIIB activity" evidence="11">
    <location>
        <position position="26"/>
    </location>
</feature>
<evidence type="ECO:0000256" key="12">
    <source>
        <dbReference type="SAM" id="Phobius"/>
    </source>
</evidence>
<dbReference type="NCBIfam" id="TIGR01995">
    <property type="entry name" value="PTS-II-ABC-beta"/>
    <property type="match status" value="1"/>
</dbReference>
<reference evidence="16 17" key="1">
    <citation type="submission" date="2024-03" db="EMBL/GenBank/DDBJ databases">
        <title>Bacilli Hybrid Assemblies.</title>
        <authorList>
            <person name="Kovac J."/>
        </authorList>
    </citation>
    <scope>NUCLEOTIDE SEQUENCE [LARGE SCALE GENOMIC DNA]</scope>
    <source>
        <strain evidence="16 17">FSL R7-0666</strain>
    </source>
</reference>
<dbReference type="InterPro" id="IPR003352">
    <property type="entry name" value="PTS_EIIC"/>
</dbReference>
<dbReference type="InterPro" id="IPR018113">
    <property type="entry name" value="PTrfase_EIIB_Cys"/>
</dbReference>
<evidence type="ECO:0000256" key="3">
    <source>
        <dbReference type="ARBA" id="ARBA00022475"/>
    </source>
</evidence>
<proteinExistence type="predicted"/>
<feature type="transmembrane region" description="Helical" evidence="12">
    <location>
        <begin position="144"/>
        <end position="163"/>
    </location>
</feature>
<dbReference type="Pfam" id="PF02378">
    <property type="entry name" value="PTS_EIIC"/>
    <property type="match status" value="1"/>
</dbReference>
<evidence type="ECO:0000256" key="2">
    <source>
        <dbReference type="ARBA" id="ARBA00022448"/>
    </source>
</evidence>
<feature type="transmembrane region" description="Helical" evidence="12">
    <location>
        <begin position="285"/>
        <end position="308"/>
    </location>
</feature>
<evidence type="ECO:0000256" key="5">
    <source>
        <dbReference type="ARBA" id="ARBA00022679"/>
    </source>
</evidence>
<feature type="transmembrane region" description="Helical" evidence="12">
    <location>
        <begin position="103"/>
        <end position="124"/>
    </location>
</feature>
<evidence type="ECO:0000256" key="6">
    <source>
        <dbReference type="ARBA" id="ARBA00022683"/>
    </source>
</evidence>
<keyword evidence="3" id="KW-1003">Cell membrane</keyword>
<keyword evidence="17" id="KW-1185">Reference proteome</keyword>
<dbReference type="PROSITE" id="PS51093">
    <property type="entry name" value="PTS_EIIA_TYPE_1"/>
    <property type="match status" value="1"/>
</dbReference>
<keyword evidence="7 12" id="KW-0812">Transmembrane</keyword>
<dbReference type="PROSITE" id="PS51098">
    <property type="entry name" value="PTS_EIIB_TYPE_1"/>
    <property type="match status" value="1"/>
</dbReference>
<comment type="caution">
    <text evidence="16">The sequence shown here is derived from an EMBL/GenBank/DDBJ whole genome shotgun (WGS) entry which is preliminary data.</text>
</comment>
<sequence length="622" mass="65597">MNHHELAKDIVKHIGGKSNIDHMTHCMTRLRFNLNDNDQTDRKALEDLDGVVGTNLSGSQFQVIIGNDVPAVYKAIVAETGGVEGNAKKPSEKKKEGNPLNRLFDFISGVFAPILIAVAGSGMIKGLLALIVAFDLMNTEGSTYIILNAIGDGVFYFLPLILAVSAAHKLGSNPYIAAGIAAAILHPSIGALLSTGEAVTFFGIPVIPATYASSVIPILVIIWIASHFERVVDRFIHKSLKLLLVPMIVLLVMVPILLLAIGPLGTLLGDGLSVVVDGLMTKTGVFGGIFLGALMPIITITGMHYGLVPVIINSLAQKGYDYIIPVTFVSNMGQAGSAFGVFLKSKNKKLKTLALSTSITALMGVTEPAMYGVNMRLKRPFYAAMIGGATGGAVLGLFGVKAYVLSGIGGLPGIPALIGPTFLYGLLGMVIAFVVATVVTYLLGFEDEKGKDLAETVTDESASEKAPPAPSIQPEVIASPIKGFVEPLSAVPDPTFADELMGKGVAIRPTEGVVVSPVKGTVSALFKTNHAIGLKSETGAEILIHVGIDTVKLNGEHFTSYIKVDDQVEIGQKLVAFDQAAIEKAGYNTITPIIVTNTPEYSSIEGDVSKEIEQGDNLLKLK</sequence>
<evidence type="ECO:0000256" key="9">
    <source>
        <dbReference type="ARBA" id="ARBA00022989"/>
    </source>
</evidence>
<feature type="domain" description="PTS EIIB type-1" evidence="14">
    <location>
        <begin position="4"/>
        <end position="86"/>
    </location>
</feature>
<dbReference type="Pfam" id="PF00367">
    <property type="entry name" value="PTS_EIIB"/>
    <property type="match status" value="1"/>
</dbReference>
<dbReference type="InterPro" id="IPR001127">
    <property type="entry name" value="PTS_EIIA_1_perm"/>
</dbReference>
<name>A0ABU9VEX0_9BACI</name>
<dbReference type="NCBIfam" id="TIGR00830">
    <property type="entry name" value="PTBA"/>
    <property type="match status" value="1"/>
</dbReference>
<evidence type="ECO:0000259" key="14">
    <source>
        <dbReference type="PROSITE" id="PS51098"/>
    </source>
</evidence>
<dbReference type="Gene3D" id="2.70.70.10">
    <property type="entry name" value="Glucose Permease (Domain IIA)"/>
    <property type="match status" value="1"/>
</dbReference>
<keyword evidence="8" id="KW-0418">Kinase</keyword>
<dbReference type="EMBL" id="JBCITK010000001">
    <property type="protein sequence ID" value="MEN0642449.1"/>
    <property type="molecule type" value="Genomic_DNA"/>
</dbReference>
<dbReference type="InterPro" id="IPR036878">
    <property type="entry name" value="Glu_permease_IIB"/>
</dbReference>
<feature type="transmembrane region" description="Helical" evidence="12">
    <location>
        <begin position="199"/>
        <end position="222"/>
    </location>
</feature>
<evidence type="ECO:0000313" key="16">
    <source>
        <dbReference type="EMBL" id="MEN0642449.1"/>
    </source>
</evidence>
<evidence type="ECO:0000256" key="7">
    <source>
        <dbReference type="ARBA" id="ARBA00022692"/>
    </source>
</evidence>
<dbReference type="PROSITE" id="PS01035">
    <property type="entry name" value="PTS_EIIB_TYPE_1_CYS"/>
    <property type="match status" value="1"/>
</dbReference>
<dbReference type="EC" id="2.7.1.-" evidence="16"/>
<gene>
    <name evidence="16" type="ORF">MKY91_04630</name>
</gene>
<evidence type="ECO:0000256" key="8">
    <source>
        <dbReference type="ARBA" id="ARBA00022777"/>
    </source>
</evidence>
<feature type="transmembrane region" description="Helical" evidence="12">
    <location>
        <begin position="242"/>
        <end position="265"/>
    </location>
</feature>
<feature type="domain" description="PTS EIIC type-1" evidence="15">
    <location>
        <begin position="105"/>
        <end position="459"/>
    </location>
</feature>
<dbReference type="PANTHER" id="PTHR30175:SF1">
    <property type="entry name" value="PTS SYSTEM ARBUTIN-, CELLOBIOSE-, AND SALICIN-SPECIFIC EIIBC COMPONENT-RELATED"/>
    <property type="match status" value="1"/>
</dbReference>
<keyword evidence="6" id="KW-0598">Phosphotransferase system</keyword>
<keyword evidence="9 12" id="KW-1133">Transmembrane helix</keyword>
<dbReference type="GO" id="GO:0016740">
    <property type="term" value="F:transferase activity"/>
    <property type="evidence" value="ECO:0007669"/>
    <property type="project" value="UniProtKB-KW"/>
</dbReference>
<feature type="transmembrane region" description="Helical" evidence="12">
    <location>
        <begin position="320"/>
        <end position="342"/>
    </location>
</feature>
<dbReference type="PROSITE" id="PS51103">
    <property type="entry name" value="PTS_EIIC_TYPE_1"/>
    <property type="match status" value="1"/>
</dbReference>
<dbReference type="Pfam" id="PF00358">
    <property type="entry name" value="PTS_EIIA_1"/>
    <property type="match status" value="1"/>
</dbReference>
<dbReference type="InterPro" id="IPR013013">
    <property type="entry name" value="PTS_EIIC_1"/>
</dbReference>
<protein>
    <submittedName>
        <fullName evidence="16">Beta-glucoside-specific PTS transporter subunit IIABC</fullName>
        <ecNumber evidence="16">2.7.1.-</ecNumber>
    </submittedName>
</protein>
<dbReference type="InterPro" id="IPR011055">
    <property type="entry name" value="Dup_hybrid_motif"/>
</dbReference>
<evidence type="ECO:0000256" key="11">
    <source>
        <dbReference type="PROSITE-ProRule" id="PRU00421"/>
    </source>
</evidence>
<dbReference type="CDD" id="cd00212">
    <property type="entry name" value="PTS_IIB_glc"/>
    <property type="match status" value="1"/>
</dbReference>
<keyword evidence="10 12" id="KW-0472">Membrane</keyword>